<keyword evidence="1 2" id="KW-0238">DNA-binding</keyword>
<dbReference type="PROSITE" id="PS50977">
    <property type="entry name" value="HTH_TETR_2"/>
    <property type="match status" value="1"/>
</dbReference>
<feature type="DNA-binding region" description="H-T-H motif" evidence="2">
    <location>
        <begin position="43"/>
        <end position="62"/>
    </location>
</feature>
<dbReference type="InterPro" id="IPR036271">
    <property type="entry name" value="Tet_transcr_reg_TetR-rel_C_sf"/>
</dbReference>
<dbReference type="InterPro" id="IPR050109">
    <property type="entry name" value="HTH-type_TetR-like_transc_reg"/>
</dbReference>
<evidence type="ECO:0000313" key="4">
    <source>
        <dbReference type="EMBL" id="KRL67994.1"/>
    </source>
</evidence>
<dbReference type="GO" id="GO:0006355">
    <property type="term" value="P:regulation of DNA-templated transcription"/>
    <property type="evidence" value="ECO:0007669"/>
    <property type="project" value="UniProtKB-ARBA"/>
</dbReference>
<dbReference type="AlphaFoldDB" id="A0A0R1SMR4"/>
<name>A0A0R1SMR4_9LACO</name>
<dbReference type="PATRIC" id="fig|1423739.3.peg.2614"/>
<reference evidence="4 5" key="1">
    <citation type="journal article" date="2015" name="Genome Announc.">
        <title>Expanding the biotechnology potential of lactobacilli through comparative genomics of 213 strains and associated genera.</title>
        <authorList>
            <person name="Sun Z."/>
            <person name="Harris H.M."/>
            <person name="McCann A."/>
            <person name="Guo C."/>
            <person name="Argimon S."/>
            <person name="Zhang W."/>
            <person name="Yang X."/>
            <person name="Jeffery I.B."/>
            <person name="Cooney J.C."/>
            <person name="Kagawa T.F."/>
            <person name="Liu W."/>
            <person name="Song Y."/>
            <person name="Salvetti E."/>
            <person name="Wrobel A."/>
            <person name="Rasinkangas P."/>
            <person name="Parkhill J."/>
            <person name="Rea M.C."/>
            <person name="O'Sullivan O."/>
            <person name="Ritari J."/>
            <person name="Douillard F.P."/>
            <person name="Paul Ross R."/>
            <person name="Yang R."/>
            <person name="Briner A.E."/>
            <person name="Felis G.E."/>
            <person name="de Vos W.M."/>
            <person name="Barrangou R."/>
            <person name="Klaenhammer T.R."/>
            <person name="Caufield P.W."/>
            <person name="Cui Y."/>
            <person name="Zhang H."/>
            <person name="O'Toole P.W."/>
        </authorList>
    </citation>
    <scope>NUCLEOTIDE SEQUENCE [LARGE SCALE GENOMIC DNA]</scope>
    <source>
        <strain evidence="4 5">DSM 14421</strain>
    </source>
</reference>
<organism evidence="4 5">
    <name type="scientific">Lentilactobacillus diolivorans DSM 14421</name>
    <dbReference type="NCBI Taxonomy" id="1423739"/>
    <lineage>
        <taxon>Bacteria</taxon>
        <taxon>Bacillati</taxon>
        <taxon>Bacillota</taxon>
        <taxon>Bacilli</taxon>
        <taxon>Lactobacillales</taxon>
        <taxon>Lactobacillaceae</taxon>
        <taxon>Lentilactobacillus</taxon>
    </lineage>
</organism>
<evidence type="ECO:0000259" key="3">
    <source>
        <dbReference type="PROSITE" id="PS50977"/>
    </source>
</evidence>
<sequence length="213" mass="23592">MAINNIQALFAESLNELELTDKQKAVLRASLTLFSEKGFNNTSTSDIAQMAGVSEGTVYKQFKTKEGILAAIIGPFIQRVVPKAAHEFTEAVITPPYPDFSRFLETVIKNRMDFAVDNMPQLRIVLQEAITNQEMLTGLGHLLDNLISGPLGTAFRHYQRSGELIKWPLIRIARYLVTTVMGYVLPAALANQPINTNQASKEAAEFLIRGLTP</sequence>
<dbReference type="PANTHER" id="PTHR30055:SF222">
    <property type="entry name" value="REGULATORY PROTEIN"/>
    <property type="match status" value="1"/>
</dbReference>
<proteinExistence type="predicted"/>
<dbReference type="PRINTS" id="PR00455">
    <property type="entry name" value="HTHTETR"/>
</dbReference>
<dbReference type="Gene3D" id="1.10.357.10">
    <property type="entry name" value="Tetracycline Repressor, domain 2"/>
    <property type="match status" value="1"/>
</dbReference>
<dbReference type="InterPro" id="IPR009057">
    <property type="entry name" value="Homeodomain-like_sf"/>
</dbReference>
<accession>A0A0R1SMR4</accession>
<dbReference type="Proteomes" id="UP000052013">
    <property type="component" value="Unassembled WGS sequence"/>
</dbReference>
<dbReference type="EMBL" id="AZEY01000028">
    <property type="protein sequence ID" value="KRL67994.1"/>
    <property type="molecule type" value="Genomic_DNA"/>
</dbReference>
<evidence type="ECO:0000256" key="1">
    <source>
        <dbReference type="ARBA" id="ARBA00023125"/>
    </source>
</evidence>
<dbReference type="STRING" id="1423739.FC85_GL002513"/>
<dbReference type="GO" id="GO:0003677">
    <property type="term" value="F:DNA binding"/>
    <property type="evidence" value="ECO:0007669"/>
    <property type="project" value="UniProtKB-UniRule"/>
</dbReference>
<dbReference type="RefSeq" id="WP_057864118.1">
    <property type="nucleotide sequence ID" value="NZ_AZEY01000028.1"/>
</dbReference>
<feature type="domain" description="HTH tetR-type" evidence="3">
    <location>
        <begin position="20"/>
        <end position="80"/>
    </location>
</feature>
<dbReference type="SUPFAM" id="SSF48498">
    <property type="entry name" value="Tetracyclin repressor-like, C-terminal domain"/>
    <property type="match status" value="1"/>
</dbReference>
<protein>
    <submittedName>
        <fullName evidence="4">Transcriptional regulator</fullName>
    </submittedName>
</protein>
<dbReference type="PANTHER" id="PTHR30055">
    <property type="entry name" value="HTH-TYPE TRANSCRIPTIONAL REGULATOR RUTR"/>
    <property type="match status" value="1"/>
</dbReference>
<comment type="caution">
    <text evidence="4">The sequence shown here is derived from an EMBL/GenBank/DDBJ whole genome shotgun (WGS) entry which is preliminary data.</text>
</comment>
<evidence type="ECO:0000313" key="5">
    <source>
        <dbReference type="Proteomes" id="UP000052013"/>
    </source>
</evidence>
<dbReference type="InterPro" id="IPR001647">
    <property type="entry name" value="HTH_TetR"/>
</dbReference>
<gene>
    <name evidence="4" type="ORF">FC85_GL002513</name>
</gene>
<evidence type="ECO:0000256" key="2">
    <source>
        <dbReference type="PROSITE-ProRule" id="PRU00335"/>
    </source>
</evidence>
<dbReference type="Pfam" id="PF00440">
    <property type="entry name" value="TetR_N"/>
    <property type="match status" value="1"/>
</dbReference>
<dbReference type="SUPFAM" id="SSF46689">
    <property type="entry name" value="Homeodomain-like"/>
    <property type="match status" value="1"/>
</dbReference>